<evidence type="ECO:0000256" key="1">
    <source>
        <dbReference type="SAM" id="MobiDB-lite"/>
    </source>
</evidence>
<evidence type="ECO:0000313" key="2">
    <source>
        <dbReference type="EMBL" id="KZV21035.1"/>
    </source>
</evidence>
<feature type="compositionally biased region" description="Basic residues" evidence="1">
    <location>
        <begin position="1024"/>
        <end position="1041"/>
    </location>
</feature>
<feature type="compositionally biased region" description="Low complexity" evidence="1">
    <location>
        <begin position="737"/>
        <end position="755"/>
    </location>
</feature>
<feature type="region of interest" description="Disordered" evidence="1">
    <location>
        <begin position="737"/>
        <end position="782"/>
    </location>
</feature>
<gene>
    <name evidence="2" type="ORF">F511_35975</name>
</gene>
<protein>
    <submittedName>
        <fullName evidence="2">Mucin-2-like</fullName>
    </submittedName>
</protein>
<sequence length="1041" mass="116389">MASSLISRSHHIDFDSIFCFDDVEIVQMFESLVTTGLMEFLGCPAIFHENALTEFFANGSVRDDMVVSTIGGIAVEISESIFAAAFGLPTEGLTDLSEVPRNFLSDAQSLFSASEKEVSISCLKKEIKMQYRLLSDILAKSLFVKAGSFDAVTRDRFLLMKAITFDNIPGLELGDSKAFPAPRILNEKPVHRIVLVNENVGVEEVGEAPRAKKTPEPDAAQGGLVKTWFDKAFDEEFELANSERQDTEEEIVVGFDKGTSAGDQPPAFKNWADGTNDDESLSIEEHQARIPFHASLPSTLAPPITQIRFGQRIEFRDVDAYTPDLPRIDISDKGKGILVEDDFQGHPARETFSLICADIEFLIALREKVIEEVSIFVSSFSLRKLASLQSEDIFAKEGQLLSWAETDSSFVAIQRRQFIIAKYRELLLRKFIDARRKNFISGTPTSAIDLKVLNILSAAHTFALKYLLRNMKAHQLEWTRPSSSSLFEGPIIDQGSLFPVTHRSISSPANSNHWEALPQRPYIDDLAPICIFVEPVQDIAKYRELLLRKFIDARRKNFISGTPTSAIDLKVLNLLSAAHTFALKDLLRNMKAHQLEWTRPTSSSLFEGPIIDQGSLFPVTHRSISSPANSNHWEALPQRPYIDDLAPICIFVEPVQDIDSRPSLSRTLRVIWAQICMEAIRFSTLGRLRPVCRELVVYNLGVERIPDYLLANFEKGVHTDCFVGYFDDSCVQPSIQTSSGIESSSSSASAVYRSPSPIPQQVNSPDFEPVAPTDDQEDTHTSLPTASVDFVSLLDALQASLCQRMDDANNDILSRLNSTERSVQTSLGHQTDYLRRLIDSAQHAGQTQDDIQLLRLNELRKLVMAIDIKVGTNSLDVRNKFSSLDAKFRSFDDQIATLRNDQLEFQTKIAADILGLSTQISEIADFIRSGDAKKGESGSSSRPPPVRVERRPLPTPQSPRDVAGGSSAVRIPTFPRTTGTFAERVEQARRHTLESGQIISVEEAAERIRQADIQESDRLQRERYRARREKRSSSSKRRRGF</sequence>
<organism evidence="2 3">
    <name type="scientific">Dorcoceras hygrometricum</name>
    <dbReference type="NCBI Taxonomy" id="472368"/>
    <lineage>
        <taxon>Eukaryota</taxon>
        <taxon>Viridiplantae</taxon>
        <taxon>Streptophyta</taxon>
        <taxon>Embryophyta</taxon>
        <taxon>Tracheophyta</taxon>
        <taxon>Spermatophyta</taxon>
        <taxon>Magnoliopsida</taxon>
        <taxon>eudicotyledons</taxon>
        <taxon>Gunneridae</taxon>
        <taxon>Pentapetalae</taxon>
        <taxon>asterids</taxon>
        <taxon>lamiids</taxon>
        <taxon>Lamiales</taxon>
        <taxon>Gesneriaceae</taxon>
        <taxon>Didymocarpoideae</taxon>
        <taxon>Trichosporeae</taxon>
        <taxon>Loxocarpinae</taxon>
        <taxon>Dorcoceras</taxon>
    </lineage>
</organism>
<proteinExistence type="predicted"/>
<dbReference type="EMBL" id="KV014987">
    <property type="protein sequence ID" value="KZV21035.1"/>
    <property type="molecule type" value="Genomic_DNA"/>
</dbReference>
<accession>A0A2Z7AGT4</accession>
<keyword evidence="3" id="KW-1185">Reference proteome</keyword>
<dbReference type="Proteomes" id="UP000250235">
    <property type="component" value="Unassembled WGS sequence"/>
</dbReference>
<dbReference type="AlphaFoldDB" id="A0A2Z7AGT4"/>
<feature type="region of interest" description="Disordered" evidence="1">
    <location>
        <begin position="1019"/>
        <end position="1041"/>
    </location>
</feature>
<evidence type="ECO:0000313" key="3">
    <source>
        <dbReference type="Proteomes" id="UP000250235"/>
    </source>
</evidence>
<name>A0A2Z7AGT4_9LAMI</name>
<reference evidence="2 3" key="1">
    <citation type="journal article" date="2015" name="Proc. Natl. Acad. Sci. U.S.A.">
        <title>The resurrection genome of Boea hygrometrica: A blueprint for survival of dehydration.</title>
        <authorList>
            <person name="Xiao L."/>
            <person name="Yang G."/>
            <person name="Zhang L."/>
            <person name="Yang X."/>
            <person name="Zhao S."/>
            <person name="Ji Z."/>
            <person name="Zhou Q."/>
            <person name="Hu M."/>
            <person name="Wang Y."/>
            <person name="Chen M."/>
            <person name="Xu Y."/>
            <person name="Jin H."/>
            <person name="Xiao X."/>
            <person name="Hu G."/>
            <person name="Bao F."/>
            <person name="Hu Y."/>
            <person name="Wan P."/>
            <person name="Li L."/>
            <person name="Deng X."/>
            <person name="Kuang T."/>
            <person name="Xiang C."/>
            <person name="Zhu J.K."/>
            <person name="Oliver M.J."/>
            <person name="He Y."/>
        </authorList>
    </citation>
    <scope>NUCLEOTIDE SEQUENCE [LARGE SCALE GENOMIC DNA]</scope>
    <source>
        <strain evidence="3">cv. XS01</strain>
    </source>
</reference>
<feature type="region of interest" description="Disordered" evidence="1">
    <location>
        <begin position="930"/>
        <end position="979"/>
    </location>
</feature>